<gene>
    <name evidence="3" type="primary">Q8J230</name>
</gene>
<dbReference type="GO" id="GO:0016301">
    <property type="term" value="F:kinase activity"/>
    <property type="evidence" value="ECO:0007669"/>
    <property type="project" value="UniProtKB-KW"/>
</dbReference>
<name>A0A5K1JXW1_9APHY</name>
<dbReference type="EMBL" id="LR726425">
    <property type="protein sequence ID" value="VWO97631.1"/>
    <property type="molecule type" value="Genomic_DNA"/>
</dbReference>
<proteinExistence type="predicted"/>
<feature type="transmembrane region" description="Helical" evidence="2">
    <location>
        <begin position="15"/>
        <end position="32"/>
    </location>
</feature>
<organism evidence="3">
    <name type="scientific">Ganoderma boninense</name>
    <dbReference type="NCBI Taxonomy" id="34458"/>
    <lineage>
        <taxon>Eukaryota</taxon>
        <taxon>Fungi</taxon>
        <taxon>Dikarya</taxon>
        <taxon>Basidiomycota</taxon>
        <taxon>Agaricomycotina</taxon>
        <taxon>Agaricomycetes</taxon>
        <taxon>Polyporales</taxon>
        <taxon>Polyporaceae</taxon>
        <taxon>Ganoderma</taxon>
    </lineage>
</organism>
<dbReference type="AlphaFoldDB" id="A0A5K1JXW1"/>
<reference evidence="3" key="1">
    <citation type="submission" date="2019-10" db="EMBL/GenBank/DDBJ databases">
        <authorList>
            <person name="Nor Muhammad N."/>
        </authorList>
    </citation>
    <scope>NUCLEOTIDE SEQUENCE</scope>
</reference>
<keyword evidence="3" id="KW-0808">Transferase</keyword>
<keyword evidence="3" id="KW-0418">Kinase</keyword>
<keyword evidence="2" id="KW-1133">Transmembrane helix</keyword>
<sequence length="160" mass="17267">MFTQVSVATDGETSLITAFTVPMLTAALSLSLHMTRTRLSSVLVSHFLLDLQVEECRQRTVTGLDTGGPLHWPARGISEPNSDSELGSQSFKVGGCESVHFVRPPALGSLHATCTLALADCDDDSEGGEEGVEDHYARVSKRFHGPRETVHDSQIEAESE</sequence>
<feature type="region of interest" description="Disordered" evidence="1">
    <location>
        <begin position="141"/>
        <end position="160"/>
    </location>
</feature>
<keyword evidence="2" id="KW-0472">Membrane</keyword>
<keyword evidence="2" id="KW-0812">Transmembrane</keyword>
<protein>
    <submittedName>
        <fullName evidence="3">MAPKK kinase Kpp4</fullName>
    </submittedName>
</protein>
<evidence type="ECO:0000313" key="3">
    <source>
        <dbReference type="EMBL" id="VWO97631.1"/>
    </source>
</evidence>
<evidence type="ECO:0000256" key="1">
    <source>
        <dbReference type="SAM" id="MobiDB-lite"/>
    </source>
</evidence>
<accession>A0A5K1JXW1</accession>
<feature type="compositionally biased region" description="Basic and acidic residues" evidence="1">
    <location>
        <begin position="145"/>
        <end position="154"/>
    </location>
</feature>
<evidence type="ECO:0000256" key="2">
    <source>
        <dbReference type="SAM" id="Phobius"/>
    </source>
</evidence>